<dbReference type="AlphaFoldDB" id="A0A1H6YUJ7"/>
<dbReference type="InterPro" id="IPR003718">
    <property type="entry name" value="OsmC/Ohr_fam"/>
</dbReference>
<dbReference type="OrthoDB" id="9791538at2"/>
<dbReference type="EMBL" id="FNXY01000007">
    <property type="protein sequence ID" value="SEJ42677.1"/>
    <property type="molecule type" value="Genomic_DNA"/>
</dbReference>
<dbReference type="SUPFAM" id="SSF82784">
    <property type="entry name" value="OsmC-like"/>
    <property type="match status" value="1"/>
</dbReference>
<dbReference type="RefSeq" id="WP_090338675.1">
    <property type="nucleotide sequence ID" value="NZ_FNXY01000007.1"/>
</dbReference>
<dbReference type="PANTHER" id="PTHR39624:SF2">
    <property type="entry name" value="OSMC-LIKE PROTEIN"/>
    <property type="match status" value="1"/>
</dbReference>
<evidence type="ECO:0000313" key="1">
    <source>
        <dbReference type="EMBL" id="SEJ42677.1"/>
    </source>
</evidence>
<protein>
    <submittedName>
        <fullName evidence="1">Putative redox protein</fullName>
    </submittedName>
</protein>
<proteinExistence type="predicted"/>
<dbReference type="Gene3D" id="3.30.300.20">
    <property type="match status" value="1"/>
</dbReference>
<name>A0A1H6YUJ7_9BACT</name>
<accession>A0A1H6YUJ7</accession>
<dbReference type="PANTHER" id="PTHR39624">
    <property type="entry name" value="PROTEIN INVOLVED IN RIMO-MEDIATED BETA-METHYLTHIOLATION OF RIBOSOMAL PROTEIN S12 YCAO"/>
    <property type="match status" value="1"/>
</dbReference>
<dbReference type="Proteomes" id="UP000199532">
    <property type="component" value="Unassembled WGS sequence"/>
</dbReference>
<organism evidence="1 2">
    <name type="scientific">Dyadobacter koreensis</name>
    <dbReference type="NCBI Taxonomy" id="408657"/>
    <lineage>
        <taxon>Bacteria</taxon>
        <taxon>Pseudomonadati</taxon>
        <taxon>Bacteroidota</taxon>
        <taxon>Cytophagia</taxon>
        <taxon>Cytophagales</taxon>
        <taxon>Spirosomataceae</taxon>
        <taxon>Dyadobacter</taxon>
    </lineage>
</organism>
<reference evidence="1 2" key="1">
    <citation type="submission" date="2016-10" db="EMBL/GenBank/DDBJ databases">
        <authorList>
            <person name="de Groot N.N."/>
        </authorList>
    </citation>
    <scope>NUCLEOTIDE SEQUENCE [LARGE SCALE GENOMIC DNA]</scope>
    <source>
        <strain evidence="1 2">DSM 19938</strain>
    </source>
</reference>
<evidence type="ECO:0000313" key="2">
    <source>
        <dbReference type="Proteomes" id="UP000199532"/>
    </source>
</evidence>
<dbReference type="InterPro" id="IPR015946">
    <property type="entry name" value="KH_dom-like_a/b"/>
</dbReference>
<dbReference type="InterPro" id="IPR036102">
    <property type="entry name" value="OsmC/Ohrsf"/>
</dbReference>
<dbReference type="Pfam" id="PF02566">
    <property type="entry name" value="OsmC"/>
    <property type="match status" value="1"/>
</dbReference>
<keyword evidence="2" id="KW-1185">Reference proteome</keyword>
<gene>
    <name evidence="1" type="ORF">SAMN04487995_4655</name>
</gene>
<dbReference type="STRING" id="408657.SAMN04487995_4655"/>
<sequence length="131" mass="14153">MAKVQASIGSVLYKTEIKSAANSIISDEPVSAGGMGLGFSPEELLASALAACTCGTLRMYANRKGWTELTEVNVTVDFSRDVQLNVSKMQRSIKLVGELTEEQKTRLLAIANKCPIHNTLTHTITIDTLLL</sequence>